<dbReference type="Proteomes" id="UP001375539">
    <property type="component" value="Unassembled WGS sequence"/>
</dbReference>
<keyword evidence="2" id="KW-1185">Reference proteome</keyword>
<gene>
    <name evidence="1" type="ORF">WKI58_33865</name>
</gene>
<organism evidence="1 2">
    <name type="scientific">Streptomyces pratisoli</name>
    <dbReference type="NCBI Taxonomy" id="3139917"/>
    <lineage>
        <taxon>Bacteria</taxon>
        <taxon>Bacillati</taxon>
        <taxon>Actinomycetota</taxon>
        <taxon>Actinomycetes</taxon>
        <taxon>Kitasatosporales</taxon>
        <taxon>Streptomycetaceae</taxon>
        <taxon>Streptomyces</taxon>
    </lineage>
</organism>
<evidence type="ECO:0000313" key="1">
    <source>
        <dbReference type="EMBL" id="MEJ8661439.1"/>
    </source>
</evidence>
<keyword evidence="1" id="KW-0378">Hydrolase</keyword>
<reference evidence="1" key="1">
    <citation type="submission" date="2024-03" db="EMBL/GenBank/DDBJ databases">
        <title>Novel Streptomyces species of biotechnological and ecological value are a feature of Machair soil.</title>
        <authorList>
            <person name="Prole J.R."/>
            <person name="Goodfellow M."/>
            <person name="Allenby N."/>
            <person name="Ward A.C."/>
        </authorList>
    </citation>
    <scope>NUCLEOTIDE SEQUENCE</scope>
    <source>
        <strain evidence="1">MS1.AVA.4</strain>
    </source>
</reference>
<dbReference type="EMBL" id="JBBKAI010000002">
    <property type="protein sequence ID" value="MEJ8661439.1"/>
    <property type="molecule type" value="Genomic_DNA"/>
</dbReference>
<comment type="caution">
    <text evidence="1">The sequence shown here is derived from an EMBL/GenBank/DDBJ whole genome shotgun (WGS) entry which is preliminary data.</text>
</comment>
<proteinExistence type="predicted"/>
<name>A0ACC6QT97_9ACTN</name>
<protein>
    <submittedName>
        <fullName evidence="1">Glycosyl hydrolase family 8</fullName>
    </submittedName>
</protein>
<sequence>MLGAAGAALTAAAAVLVAPGSAHAANLLLNPGFETGSLSGWSCTGGLGSVVGSPVHGGTKALAGAAGSSDNAKCTQTVSVQPNTAYTLSGWVRGNYVYLGVTGGSSVWTPSAAAYSKLSVSFTTGATQTSAEIYVNGWYGQGTYYADDISLDGPGGPGDGDTQPPSVPANPRSTAKTAGSVSLAWDAATDNTAVTGYDVYRGSSLATTVSGTSATVGGLAASTAYTFTVRARDAAGNTSAASTPVNVTTDAGPVTPGVNVPFGSHSFPYAVGTIKVSGNQAANDAKVVAYYQQWKNAFLRSNCGNGWSAIASPDADHPYVAEGQGYGLTILTTMAGADPDARTSFDRVLKYVLDHPSAIDPDLHAAEQNSSCQSVNGGDSATDGDLEIAYALLLADKQWGSTTGTYDYKALAVKRINAIKRSEIVSATGLTNLGDWSSGGYDAISRTSDWLPGHFRAFRKATGDASWDTIRDKHQTLIAHLQSQYAPSTGLLPDFVENTTTSPRPPAGQVLESPLDGTYNWNACRDPWRIGVDALTSGDSRSLAAVRKMNTWIKQSTGGNPNNIQQGYRLDGTVTTSGSSVAFIAPFAVAAATDAGSQAWLDALWNKLNATPLDAGSYYGSSIQLQVMIAVTGNHWLA</sequence>
<accession>A0ACC6QT97</accession>
<evidence type="ECO:0000313" key="2">
    <source>
        <dbReference type="Proteomes" id="UP001375539"/>
    </source>
</evidence>